<feature type="domain" description="FAD-dependent oxidoreductase 2 FAD-binding" evidence="17">
    <location>
        <begin position="235"/>
        <end position="267"/>
    </location>
</feature>
<dbReference type="Pfam" id="PF05199">
    <property type="entry name" value="GMC_oxred_C"/>
    <property type="match status" value="1"/>
</dbReference>
<evidence type="ECO:0000256" key="11">
    <source>
        <dbReference type="ARBA" id="ARBA00023136"/>
    </source>
</evidence>
<keyword evidence="6" id="KW-0285">Flavoprotein</keyword>
<dbReference type="SUPFAM" id="SSF51905">
    <property type="entry name" value="FAD/NAD(P)-binding domain"/>
    <property type="match status" value="1"/>
</dbReference>
<comment type="similarity">
    <text evidence="4 12">Belongs to the GMC oxidoreductase family.</text>
</comment>
<evidence type="ECO:0000256" key="10">
    <source>
        <dbReference type="ARBA" id="ARBA00023002"/>
    </source>
</evidence>
<gene>
    <name evidence="19" type="ORF">SAY86_016191</name>
</gene>
<comment type="catalytic activity">
    <reaction evidence="1 12">
        <text>a long-chain primary fatty alcohol + O2 = a long-chain fatty aldehyde + H2O2</text>
        <dbReference type="Rhea" id="RHEA:22756"/>
        <dbReference type="ChEBI" id="CHEBI:15379"/>
        <dbReference type="ChEBI" id="CHEBI:16240"/>
        <dbReference type="ChEBI" id="CHEBI:17176"/>
        <dbReference type="ChEBI" id="CHEBI:77396"/>
        <dbReference type="EC" id="1.1.3.20"/>
    </reaction>
</comment>
<dbReference type="PIRSF" id="PIRSF028937">
    <property type="entry name" value="Lg_Ch_AO"/>
    <property type="match status" value="1"/>
</dbReference>
<evidence type="ECO:0000256" key="13">
    <source>
        <dbReference type="PIRSR" id="PIRSR028937-1"/>
    </source>
</evidence>
<dbReference type="InterPro" id="IPR012400">
    <property type="entry name" value="Long_Oxdase"/>
</dbReference>
<dbReference type="InterPro" id="IPR000172">
    <property type="entry name" value="GMC_OxRdtase_N"/>
</dbReference>
<name>A0AAN7QW51_TRANT</name>
<feature type="active site" description="Proton acceptor" evidence="13">
    <location>
        <position position="684"/>
    </location>
</feature>
<keyword evidence="7 15" id="KW-0812">Transmembrane</keyword>
<dbReference type="Proteomes" id="UP001346149">
    <property type="component" value="Unassembled WGS sequence"/>
</dbReference>
<keyword evidence="11 12" id="KW-0472">Membrane</keyword>
<evidence type="ECO:0000256" key="7">
    <source>
        <dbReference type="ARBA" id="ARBA00022692"/>
    </source>
</evidence>
<dbReference type="Gene3D" id="3.50.50.60">
    <property type="entry name" value="FAD/NAD(P)-binding domain"/>
    <property type="match status" value="2"/>
</dbReference>
<accession>A0AAN7QW51</accession>
<evidence type="ECO:0000256" key="1">
    <source>
        <dbReference type="ARBA" id="ARBA00000920"/>
    </source>
</evidence>
<evidence type="ECO:0000256" key="2">
    <source>
        <dbReference type="ARBA" id="ARBA00003842"/>
    </source>
</evidence>
<keyword evidence="8 14" id="KW-0274">FAD</keyword>
<comment type="caution">
    <text evidence="19">The sequence shown here is derived from an EMBL/GenBank/DDBJ whole genome shotgun (WGS) entry which is preliminary data.</text>
</comment>
<organism evidence="19 20">
    <name type="scientific">Trapa natans</name>
    <name type="common">Water chestnut</name>
    <dbReference type="NCBI Taxonomy" id="22666"/>
    <lineage>
        <taxon>Eukaryota</taxon>
        <taxon>Viridiplantae</taxon>
        <taxon>Streptophyta</taxon>
        <taxon>Embryophyta</taxon>
        <taxon>Tracheophyta</taxon>
        <taxon>Spermatophyta</taxon>
        <taxon>Magnoliopsida</taxon>
        <taxon>eudicotyledons</taxon>
        <taxon>Gunneridae</taxon>
        <taxon>Pentapetalae</taxon>
        <taxon>rosids</taxon>
        <taxon>malvids</taxon>
        <taxon>Myrtales</taxon>
        <taxon>Lythraceae</taxon>
        <taxon>Trapa</taxon>
    </lineage>
</organism>
<feature type="domain" description="Glucose-methanol-choline oxidoreductase N-terminal" evidence="16">
    <location>
        <begin position="283"/>
        <end position="506"/>
    </location>
</feature>
<keyword evidence="20" id="KW-1185">Reference proteome</keyword>
<dbReference type="InterPro" id="IPR003953">
    <property type="entry name" value="FAD-dep_OxRdtase_2_FAD-bd"/>
</dbReference>
<evidence type="ECO:0000259" key="16">
    <source>
        <dbReference type="Pfam" id="PF00732"/>
    </source>
</evidence>
<evidence type="ECO:0000259" key="18">
    <source>
        <dbReference type="Pfam" id="PF05199"/>
    </source>
</evidence>
<evidence type="ECO:0000256" key="3">
    <source>
        <dbReference type="ARBA" id="ARBA00004370"/>
    </source>
</evidence>
<evidence type="ECO:0000313" key="19">
    <source>
        <dbReference type="EMBL" id="KAK4782089.1"/>
    </source>
</evidence>
<evidence type="ECO:0000256" key="15">
    <source>
        <dbReference type="SAM" id="Phobius"/>
    </source>
</evidence>
<feature type="domain" description="Glucose-methanol-choline oxidoreductase C-terminal" evidence="18">
    <location>
        <begin position="605"/>
        <end position="736"/>
    </location>
</feature>
<dbReference type="GO" id="GO:0050660">
    <property type="term" value="F:flavin adenine dinucleotide binding"/>
    <property type="evidence" value="ECO:0007669"/>
    <property type="project" value="InterPro"/>
</dbReference>
<dbReference type="EC" id="1.1.3.20" evidence="5 12"/>
<keyword evidence="10 12" id="KW-0560">Oxidoreductase</keyword>
<comment type="function">
    <text evidence="2 12">Long-chain fatty alcohol oxidase involved in the omega-oxidation pathway of lipid degradation.</text>
</comment>
<dbReference type="EMBL" id="JAXQNO010000016">
    <property type="protein sequence ID" value="KAK4782089.1"/>
    <property type="molecule type" value="Genomic_DNA"/>
</dbReference>
<evidence type="ECO:0000256" key="9">
    <source>
        <dbReference type="ARBA" id="ARBA00022989"/>
    </source>
</evidence>
<dbReference type="InterPro" id="IPR007867">
    <property type="entry name" value="GMC_OxRtase_C"/>
</dbReference>
<feature type="transmembrane region" description="Helical" evidence="15">
    <location>
        <begin position="143"/>
        <end position="164"/>
    </location>
</feature>
<reference evidence="19 20" key="1">
    <citation type="journal article" date="2023" name="Hortic Res">
        <title>Pangenome of water caltrop reveals structural variations and asymmetric subgenome divergence after allopolyploidization.</title>
        <authorList>
            <person name="Zhang X."/>
            <person name="Chen Y."/>
            <person name="Wang L."/>
            <person name="Yuan Y."/>
            <person name="Fang M."/>
            <person name="Shi L."/>
            <person name="Lu R."/>
            <person name="Comes H.P."/>
            <person name="Ma Y."/>
            <person name="Chen Y."/>
            <person name="Huang G."/>
            <person name="Zhou Y."/>
            <person name="Zheng Z."/>
            <person name="Qiu Y."/>
        </authorList>
    </citation>
    <scope>NUCLEOTIDE SEQUENCE [LARGE SCALE GENOMIC DNA]</scope>
    <source>
        <strain evidence="19">F231</strain>
    </source>
</reference>
<dbReference type="AlphaFoldDB" id="A0AAN7QW51"/>
<evidence type="ECO:0000313" key="20">
    <source>
        <dbReference type="Proteomes" id="UP001346149"/>
    </source>
</evidence>
<comment type="subcellular location">
    <subcellularLocation>
        <location evidence="3 12">Membrane</location>
    </subcellularLocation>
</comment>
<keyword evidence="9 15" id="KW-1133">Transmembrane helix</keyword>
<evidence type="ECO:0000256" key="5">
    <source>
        <dbReference type="ARBA" id="ARBA00013125"/>
    </source>
</evidence>
<proteinExistence type="inferred from homology"/>
<evidence type="ECO:0000256" key="12">
    <source>
        <dbReference type="PIRNR" id="PIRNR028937"/>
    </source>
</evidence>
<evidence type="ECO:0000256" key="8">
    <source>
        <dbReference type="ARBA" id="ARBA00022827"/>
    </source>
</evidence>
<protein>
    <recommendedName>
        <fullName evidence="5 12">Long-chain-alcohol oxidase</fullName>
        <ecNumber evidence="5 12">1.1.3.20</ecNumber>
    </recommendedName>
</protein>
<sequence>MRGECHPLLRGGKKVGRYSHGMSPTQIQSLAAICETIIPSLRVDAMLKGFCSDQAVCLFYKASGSEPPIPDEVAELLVKRGNPRALTLTRLMLKLLSSRFGTLLLCSFLCLDWRWPFVHRFSEMPLDRREEALKRWSRAKNMIHLKVFFATIKLLCCFVFYSMINENGKNPAWKSVGYHIRSREMPQETEKERPLEKGIIEAMHKDKLALLQSLRGKGVKTALSPGEDTLEIDCDVVIIGSGCGGGVAAAVLAQAGQKVIVLEKGNYYVAKDYSGLEGPSFGELYEAGGLLSTENGQFTILTGSTVGGGSAVNWSASIRTPSSILREWSVDQKIPLFGSKDYLSAMDAICERIGVTETCLEEGFQNQVLRKGCLNLGLKVENVPQNGPEDHNCGSCGYGCRTGEKRGTDTTWLVDAVNHGAVILTGCKAQKVVIESYQNDEGMIKKRCSGVIAEVLKNSDTKSPIKLHIKAKATVSACGSLLTPVLLISSGLKNPNIGRNLHLHPVLMVWGYFPENSTDLKGKCYDGGIITSIHKVVSGSEDDDSSRAVQAIIETPALGPASFACLFPWVSGRDMKDRMMKYSRTCTLFALVRDNGSGEVKQEGKINYWLDPLDKENLRAGLRHAMRILIAAGAEEVGTYRSDGQRMRCTGTSRMEVEEFVDSITVPGGLGSRQEDWTMYTSAHQMGSCRMGAREEDGGVDANGESWEAERLFVCDGSVLPNAVGVNPMITIQSTAHCIAKRIAKSLSKEHNSSRVVE</sequence>
<evidence type="ECO:0000259" key="17">
    <source>
        <dbReference type="Pfam" id="PF00890"/>
    </source>
</evidence>
<evidence type="ECO:0000256" key="4">
    <source>
        <dbReference type="ARBA" id="ARBA00010790"/>
    </source>
</evidence>
<dbReference type="PANTHER" id="PTHR46056:SF12">
    <property type="entry name" value="LONG-CHAIN-ALCOHOL OXIDASE"/>
    <property type="match status" value="1"/>
</dbReference>
<evidence type="ECO:0000256" key="6">
    <source>
        <dbReference type="ARBA" id="ARBA00022630"/>
    </source>
</evidence>
<dbReference type="Pfam" id="PF00732">
    <property type="entry name" value="GMC_oxred_N"/>
    <property type="match status" value="1"/>
</dbReference>
<dbReference type="PANTHER" id="PTHR46056">
    <property type="entry name" value="LONG-CHAIN-ALCOHOL OXIDASE"/>
    <property type="match status" value="1"/>
</dbReference>
<dbReference type="GO" id="GO:0016020">
    <property type="term" value="C:membrane"/>
    <property type="evidence" value="ECO:0007669"/>
    <property type="project" value="UniProtKB-SubCell"/>
</dbReference>
<dbReference type="InterPro" id="IPR036188">
    <property type="entry name" value="FAD/NAD-bd_sf"/>
</dbReference>
<dbReference type="Pfam" id="PF00890">
    <property type="entry name" value="FAD_binding_2"/>
    <property type="match status" value="1"/>
</dbReference>
<feature type="binding site" evidence="14">
    <location>
        <begin position="234"/>
        <end position="249"/>
    </location>
    <ligand>
        <name>FAD</name>
        <dbReference type="ChEBI" id="CHEBI:57692"/>
    </ligand>
</feature>
<dbReference type="GO" id="GO:0046577">
    <property type="term" value="F:long-chain-alcohol oxidase activity"/>
    <property type="evidence" value="ECO:0007669"/>
    <property type="project" value="UniProtKB-EC"/>
</dbReference>
<evidence type="ECO:0000256" key="14">
    <source>
        <dbReference type="PIRSR" id="PIRSR028937-2"/>
    </source>
</evidence>